<dbReference type="Gene3D" id="1.10.287.80">
    <property type="entry name" value="ATP synthase, gamma subunit, helix hairpin domain"/>
    <property type="match status" value="2"/>
</dbReference>
<comment type="caution">
    <text evidence="11">The sequence shown here is derived from an EMBL/GenBank/DDBJ whole genome shotgun (WGS) entry which is preliminary data.</text>
</comment>
<dbReference type="GO" id="GO:0005524">
    <property type="term" value="F:ATP binding"/>
    <property type="evidence" value="ECO:0007669"/>
    <property type="project" value="UniProtKB-UniRule"/>
</dbReference>
<keyword evidence="9 10" id="KW-0066">ATP synthesis</keyword>
<keyword evidence="12" id="KW-1185">Reference proteome</keyword>
<keyword evidence="4 10" id="KW-0813">Transport</keyword>
<dbReference type="GeneID" id="96999290"/>
<name>H3NPQ1_9FIRM</name>
<dbReference type="Proteomes" id="UP000004191">
    <property type="component" value="Unassembled WGS sequence"/>
</dbReference>
<keyword evidence="5 10" id="KW-0375">Hydrogen ion transport</keyword>
<dbReference type="GO" id="GO:0005886">
    <property type="term" value="C:plasma membrane"/>
    <property type="evidence" value="ECO:0007669"/>
    <property type="project" value="UniProtKB-SubCell"/>
</dbReference>
<dbReference type="EMBL" id="AGEI01000024">
    <property type="protein sequence ID" value="EHR33279.1"/>
    <property type="molecule type" value="Genomic_DNA"/>
</dbReference>
<evidence type="ECO:0000256" key="5">
    <source>
        <dbReference type="ARBA" id="ARBA00022781"/>
    </source>
</evidence>
<comment type="function">
    <text evidence="1 10">Produces ATP from ADP in the presence of a proton gradient across the membrane. The gamma chain is believed to be important in regulating ATPase activity and the flow of protons through the CF(0) complex.</text>
</comment>
<protein>
    <recommendedName>
        <fullName evidence="10">ATP synthase gamma chain</fullName>
    </recommendedName>
    <alternativeName>
        <fullName evidence="10">ATP synthase F1 sector gamma subunit</fullName>
    </alternativeName>
    <alternativeName>
        <fullName evidence="10">F-ATPase gamma subunit</fullName>
    </alternativeName>
</protein>
<dbReference type="GO" id="GO:0046933">
    <property type="term" value="F:proton-transporting ATP synthase activity, rotational mechanism"/>
    <property type="evidence" value="ECO:0007669"/>
    <property type="project" value="UniProtKB-UniRule"/>
</dbReference>
<evidence type="ECO:0000256" key="2">
    <source>
        <dbReference type="ARBA" id="ARBA00004170"/>
    </source>
</evidence>
<evidence type="ECO:0000256" key="10">
    <source>
        <dbReference type="HAMAP-Rule" id="MF_00815"/>
    </source>
</evidence>
<evidence type="ECO:0000256" key="9">
    <source>
        <dbReference type="ARBA" id="ARBA00023310"/>
    </source>
</evidence>
<dbReference type="InterPro" id="IPR035968">
    <property type="entry name" value="ATP_synth_F1_ATPase_gsu"/>
</dbReference>
<evidence type="ECO:0000256" key="6">
    <source>
        <dbReference type="ARBA" id="ARBA00023065"/>
    </source>
</evidence>
<dbReference type="RefSeq" id="WP_005398838.1">
    <property type="nucleotide sequence ID" value="NZ_JH601088.1"/>
</dbReference>
<dbReference type="Gene3D" id="3.40.1380.10">
    <property type="match status" value="1"/>
</dbReference>
<dbReference type="eggNOG" id="COG0224">
    <property type="taxonomic scope" value="Bacteria"/>
</dbReference>
<dbReference type="AlphaFoldDB" id="H3NPQ1"/>
<evidence type="ECO:0000256" key="4">
    <source>
        <dbReference type="ARBA" id="ARBA00022448"/>
    </source>
</evidence>
<evidence type="ECO:0000256" key="8">
    <source>
        <dbReference type="ARBA" id="ARBA00023196"/>
    </source>
</evidence>
<gene>
    <name evidence="10" type="primary">atpG</name>
    <name evidence="11" type="ORF">HMPREF9709_01323</name>
</gene>
<comment type="subunit">
    <text evidence="10">F-type ATPases have 2 components, CF(1) - the catalytic core - and CF(0) - the membrane proton channel. CF(1) has five subunits: alpha(3), beta(3), gamma(1), delta(1), epsilon(1). CF(0) has three main subunits: a, b and c.</text>
</comment>
<dbReference type="HAMAP" id="MF_00815">
    <property type="entry name" value="ATP_synth_gamma_bact"/>
    <property type="match status" value="1"/>
</dbReference>
<organism evidence="11 12">
    <name type="scientific">Helcococcus kunzii ATCC 51366</name>
    <dbReference type="NCBI Taxonomy" id="883114"/>
    <lineage>
        <taxon>Bacteria</taxon>
        <taxon>Bacillati</taxon>
        <taxon>Bacillota</taxon>
        <taxon>Tissierellia</taxon>
        <taxon>Tissierellales</taxon>
        <taxon>Peptoniphilaceae</taxon>
        <taxon>Helcococcus</taxon>
    </lineage>
</organism>
<evidence type="ECO:0000313" key="12">
    <source>
        <dbReference type="Proteomes" id="UP000004191"/>
    </source>
</evidence>
<dbReference type="InterPro" id="IPR023632">
    <property type="entry name" value="ATP_synth_F1_gsu_CS"/>
</dbReference>
<dbReference type="InterPro" id="IPR000131">
    <property type="entry name" value="ATP_synth_F1_gsu"/>
</dbReference>
<keyword evidence="6 10" id="KW-0406">Ion transport</keyword>
<dbReference type="OrthoDB" id="9812769at2"/>
<dbReference type="Pfam" id="PF00231">
    <property type="entry name" value="ATP-synt"/>
    <property type="match status" value="1"/>
</dbReference>
<dbReference type="PANTHER" id="PTHR11693:SF22">
    <property type="entry name" value="ATP SYNTHASE SUBUNIT GAMMA, MITOCHONDRIAL"/>
    <property type="match status" value="1"/>
</dbReference>
<dbReference type="PATRIC" id="fig|883114.3.peg.1314"/>
<reference evidence="11 12" key="1">
    <citation type="submission" date="2012-01" db="EMBL/GenBank/DDBJ databases">
        <title>The Genome Sequence of Helcococcus kunzii ATCC 51366.</title>
        <authorList>
            <consortium name="The Broad Institute Genome Sequencing Platform"/>
            <person name="Earl A."/>
            <person name="Ward D."/>
            <person name="Feldgarden M."/>
            <person name="Gevers D."/>
            <person name="Huys G."/>
            <person name="Young S.K."/>
            <person name="Zeng Q."/>
            <person name="Gargeya S."/>
            <person name="Fitzgerald M."/>
            <person name="Haas B."/>
            <person name="Abouelleil A."/>
            <person name="Alvarado L."/>
            <person name="Arachchi H.M."/>
            <person name="Berlin A."/>
            <person name="Chapman S.B."/>
            <person name="Gearin G."/>
            <person name="Goldberg J."/>
            <person name="Griggs A."/>
            <person name="Gujja S."/>
            <person name="Hansen M."/>
            <person name="Heiman D."/>
            <person name="Howarth C."/>
            <person name="Larimer J."/>
            <person name="Lui A."/>
            <person name="MacDonald P.J.P."/>
            <person name="McCowen C."/>
            <person name="Montmayeur A."/>
            <person name="Murphy C."/>
            <person name="Neiman D."/>
            <person name="Pearson M."/>
            <person name="Priest M."/>
            <person name="Roberts A."/>
            <person name="Saif S."/>
            <person name="Shea T."/>
            <person name="Sisk P."/>
            <person name="Stolte C."/>
            <person name="Sykes S."/>
            <person name="Wortman J."/>
            <person name="Nusbaum C."/>
            <person name="Birren B."/>
        </authorList>
    </citation>
    <scope>NUCLEOTIDE SEQUENCE [LARGE SCALE GENOMIC DNA]</scope>
    <source>
        <strain evidence="11 12">ATCC 51366</strain>
    </source>
</reference>
<comment type="subcellular location">
    <subcellularLocation>
        <location evidence="10">Cell membrane</location>
        <topology evidence="10">Peripheral membrane protein</topology>
    </subcellularLocation>
    <subcellularLocation>
        <location evidence="2">Membrane</location>
        <topology evidence="2">Peripheral membrane protein</topology>
    </subcellularLocation>
</comment>
<proteinExistence type="inferred from homology"/>
<dbReference type="NCBIfam" id="TIGR01146">
    <property type="entry name" value="ATPsyn_F1gamma"/>
    <property type="match status" value="1"/>
</dbReference>
<keyword evidence="7 10" id="KW-0472">Membrane</keyword>
<comment type="similarity">
    <text evidence="3 10">Belongs to the ATPase gamma chain family.</text>
</comment>
<evidence type="ECO:0000256" key="3">
    <source>
        <dbReference type="ARBA" id="ARBA00007681"/>
    </source>
</evidence>
<dbReference type="GO" id="GO:0042777">
    <property type="term" value="P:proton motive force-driven plasma membrane ATP synthesis"/>
    <property type="evidence" value="ECO:0007669"/>
    <property type="project" value="UniProtKB-UniRule"/>
</dbReference>
<evidence type="ECO:0000313" key="11">
    <source>
        <dbReference type="EMBL" id="EHR33279.1"/>
    </source>
</evidence>
<dbReference type="PANTHER" id="PTHR11693">
    <property type="entry name" value="ATP SYNTHASE GAMMA CHAIN"/>
    <property type="match status" value="1"/>
</dbReference>
<dbReference type="CDD" id="cd12151">
    <property type="entry name" value="F1-ATPase_gamma"/>
    <property type="match status" value="1"/>
</dbReference>
<dbReference type="GO" id="GO:0045259">
    <property type="term" value="C:proton-transporting ATP synthase complex"/>
    <property type="evidence" value="ECO:0007669"/>
    <property type="project" value="UniProtKB-KW"/>
</dbReference>
<dbReference type="HOGENOM" id="CLU_050669_0_1_9"/>
<keyword evidence="8 10" id="KW-0139">CF(1)</keyword>
<dbReference type="PROSITE" id="PS00153">
    <property type="entry name" value="ATPASE_GAMMA"/>
    <property type="match status" value="1"/>
</dbReference>
<dbReference type="PRINTS" id="PR00126">
    <property type="entry name" value="ATPASEGAMMA"/>
</dbReference>
<sequence length="297" mass="33440">MAGNTKDIKRRIQSIGSIMQITNAMELVSSAKLRKARVRLEGTKPYFDTVYNNITEILSSTTEKSKLMEKREVKNRAILIMSSEKGLAGGYNINVVNEALKFFDNKDITNHVFTTGNKSVDLMKRRGYEVNNDFTSIHEDPVIEDAAAIGSYFANKFEQKVFDEVVIVYTKFNSIISLEPAVKTILPAGFVRRDNTGINEDINYQYIKSDKKLDYDFEPSVSAVLSQMIKQFINVTIYGCLLESSVAEQASRRTAMENATSNGEEILEELHLDYNRARQSTITQEITEIVGGAEALK</sequence>
<accession>H3NPQ1</accession>
<evidence type="ECO:0000256" key="7">
    <source>
        <dbReference type="ARBA" id="ARBA00023136"/>
    </source>
</evidence>
<dbReference type="STRING" id="883114.HMPREF9709_01323"/>
<keyword evidence="10" id="KW-1003">Cell membrane</keyword>
<evidence type="ECO:0000256" key="1">
    <source>
        <dbReference type="ARBA" id="ARBA00003456"/>
    </source>
</evidence>
<dbReference type="SUPFAM" id="SSF52943">
    <property type="entry name" value="ATP synthase (F1-ATPase), gamma subunit"/>
    <property type="match status" value="1"/>
</dbReference>